<keyword evidence="1" id="KW-0812">Transmembrane</keyword>
<dbReference type="AlphaFoldDB" id="A0A0C2ZVM7"/>
<reference evidence="2 3" key="1">
    <citation type="submission" date="2014-04" db="EMBL/GenBank/DDBJ databases">
        <authorList>
            <consortium name="DOE Joint Genome Institute"/>
            <person name="Kuo A."/>
            <person name="Kohler A."/>
            <person name="Nagy L.G."/>
            <person name="Floudas D."/>
            <person name="Copeland A."/>
            <person name="Barry K.W."/>
            <person name="Cichocki N."/>
            <person name="Veneault-Fourrey C."/>
            <person name="LaButti K."/>
            <person name="Lindquist E.A."/>
            <person name="Lipzen A."/>
            <person name="Lundell T."/>
            <person name="Morin E."/>
            <person name="Murat C."/>
            <person name="Sun H."/>
            <person name="Tunlid A."/>
            <person name="Henrissat B."/>
            <person name="Grigoriev I.V."/>
            <person name="Hibbett D.S."/>
            <person name="Martin F."/>
            <person name="Nordberg H.P."/>
            <person name="Cantor M.N."/>
            <person name="Hua S.X."/>
        </authorList>
    </citation>
    <scope>NUCLEOTIDE SEQUENCE [LARGE SCALE GENOMIC DNA]</scope>
    <source>
        <strain evidence="2 3">Foug A</strain>
    </source>
</reference>
<gene>
    <name evidence="2" type="ORF">SCLCIDRAFT_475136</name>
</gene>
<protein>
    <submittedName>
        <fullName evidence="2">Uncharacterized protein</fullName>
    </submittedName>
</protein>
<dbReference type="Proteomes" id="UP000053989">
    <property type="component" value="Unassembled WGS sequence"/>
</dbReference>
<sequence>MTAYYYSFYINFSLFYHTLFSFAVLRRSSLSLPPLLTAFRTWFFTLRLDPTLVRVFLILRPLFFAWWFYASVHHMTG</sequence>
<evidence type="ECO:0000313" key="3">
    <source>
        <dbReference type="Proteomes" id="UP000053989"/>
    </source>
</evidence>
<organism evidence="2 3">
    <name type="scientific">Scleroderma citrinum Foug A</name>
    <dbReference type="NCBI Taxonomy" id="1036808"/>
    <lineage>
        <taxon>Eukaryota</taxon>
        <taxon>Fungi</taxon>
        <taxon>Dikarya</taxon>
        <taxon>Basidiomycota</taxon>
        <taxon>Agaricomycotina</taxon>
        <taxon>Agaricomycetes</taxon>
        <taxon>Agaricomycetidae</taxon>
        <taxon>Boletales</taxon>
        <taxon>Sclerodermatineae</taxon>
        <taxon>Sclerodermataceae</taxon>
        <taxon>Scleroderma</taxon>
    </lineage>
</organism>
<dbReference type="InParanoid" id="A0A0C2ZVM7"/>
<evidence type="ECO:0000256" key="1">
    <source>
        <dbReference type="SAM" id="Phobius"/>
    </source>
</evidence>
<feature type="transmembrane region" description="Helical" evidence="1">
    <location>
        <begin position="51"/>
        <end position="69"/>
    </location>
</feature>
<dbReference type="HOGENOM" id="CLU_2639523_0_0_1"/>
<keyword evidence="1" id="KW-1133">Transmembrane helix</keyword>
<reference evidence="3" key="2">
    <citation type="submission" date="2015-01" db="EMBL/GenBank/DDBJ databases">
        <title>Evolutionary Origins and Diversification of the Mycorrhizal Mutualists.</title>
        <authorList>
            <consortium name="DOE Joint Genome Institute"/>
            <consortium name="Mycorrhizal Genomics Consortium"/>
            <person name="Kohler A."/>
            <person name="Kuo A."/>
            <person name="Nagy L.G."/>
            <person name="Floudas D."/>
            <person name="Copeland A."/>
            <person name="Barry K.W."/>
            <person name="Cichocki N."/>
            <person name="Veneault-Fourrey C."/>
            <person name="LaButti K."/>
            <person name="Lindquist E.A."/>
            <person name="Lipzen A."/>
            <person name="Lundell T."/>
            <person name="Morin E."/>
            <person name="Murat C."/>
            <person name="Riley R."/>
            <person name="Ohm R."/>
            <person name="Sun H."/>
            <person name="Tunlid A."/>
            <person name="Henrissat B."/>
            <person name="Grigoriev I.V."/>
            <person name="Hibbett D.S."/>
            <person name="Martin F."/>
        </authorList>
    </citation>
    <scope>NUCLEOTIDE SEQUENCE [LARGE SCALE GENOMIC DNA]</scope>
    <source>
        <strain evidence="3">Foug A</strain>
    </source>
</reference>
<name>A0A0C2ZVM7_9AGAM</name>
<evidence type="ECO:0000313" key="2">
    <source>
        <dbReference type="EMBL" id="KIM65543.1"/>
    </source>
</evidence>
<feature type="transmembrane region" description="Helical" evidence="1">
    <location>
        <begin position="6"/>
        <end position="25"/>
    </location>
</feature>
<keyword evidence="1" id="KW-0472">Membrane</keyword>
<accession>A0A0C2ZVM7</accession>
<dbReference type="EMBL" id="KN822022">
    <property type="protein sequence ID" value="KIM65543.1"/>
    <property type="molecule type" value="Genomic_DNA"/>
</dbReference>
<keyword evidence="3" id="KW-1185">Reference proteome</keyword>
<proteinExistence type="predicted"/>